<dbReference type="CDD" id="cd01948">
    <property type="entry name" value="EAL"/>
    <property type="match status" value="1"/>
</dbReference>
<evidence type="ECO:0000259" key="5">
    <source>
        <dbReference type="PROSITE" id="PS50883"/>
    </source>
</evidence>
<comment type="caution">
    <text evidence="7">The sequence shown here is derived from an EMBL/GenBank/DDBJ whole genome shotgun (WGS) entry which is preliminary data.</text>
</comment>
<evidence type="ECO:0000313" key="7">
    <source>
        <dbReference type="EMBL" id="KPQ09593.1"/>
    </source>
</evidence>
<evidence type="ECO:0000259" key="6">
    <source>
        <dbReference type="PROSITE" id="PS50887"/>
    </source>
</evidence>
<feature type="domain" description="EAL" evidence="5">
    <location>
        <begin position="456"/>
        <end position="710"/>
    </location>
</feature>
<dbReference type="SUPFAM" id="SSF141868">
    <property type="entry name" value="EAL domain-like"/>
    <property type="match status" value="1"/>
</dbReference>
<dbReference type="PROSITE" id="PS50883">
    <property type="entry name" value="EAL"/>
    <property type="match status" value="1"/>
</dbReference>
<dbReference type="SMART" id="SM00052">
    <property type="entry name" value="EAL"/>
    <property type="match status" value="1"/>
</dbReference>
<evidence type="ECO:0000256" key="1">
    <source>
        <dbReference type="ARBA" id="ARBA00051114"/>
    </source>
</evidence>
<dbReference type="GO" id="GO:0000160">
    <property type="term" value="P:phosphorelay signal transduction system"/>
    <property type="evidence" value="ECO:0007669"/>
    <property type="project" value="InterPro"/>
</dbReference>
<keyword evidence="10" id="KW-1185">Reference proteome</keyword>
<dbReference type="InterPro" id="IPR035919">
    <property type="entry name" value="EAL_sf"/>
</dbReference>
<dbReference type="FunFam" id="3.20.20.450:FF:000001">
    <property type="entry name" value="Cyclic di-GMP phosphodiesterase yahA"/>
    <property type="match status" value="1"/>
</dbReference>
<keyword evidence="2" id="KW-0597">Phosphoprotein</keyword>
<dbReference type="PROSITE" id="PS50113">
    <property type="entry name" value="PAC"/>
    <property type="match status" value="1"/>
</dbReference>
<dbReference type="GO" id="GO:0071111">
    <property type="term" value="F:cyclic-guanylate-specific phosphodiesterase activity"/>
    <property type="evidence" value="ECO:0007669"/>
    <property type="project" value="UniProtKB-EC"/>
</dbReference>
<evidence type="ECO:0000313" key="10">
    <source>
        <dbReference type="Proteomes" id="UP000182800"/>
    </source>
</evidence>
<dbReference type="PATRIC" id="fig|1653334.4.peg.559"/>
<dbReference type="SUPFAM" id="SSF55785">
    <property type="entry name" value="PYP-like sensor domain (PAS domain)"/>
    <property type="match status" value="1"/>
</dbReference>
<dbReference type="Pfam" id="PF00072">
    <property type="entry name" value="Response_reg"/>
    <property type="match status" value="1"/>
</dbReference>
<sequence length="716" mass="78984">MPLVMILDDRVTNRNIFAKLAASISDDVRVETHGDPASALAAIGAPLPDLVITDYKMPGMNGAEFVRHFRQIPGCEDVPVIAITVYEERSFRLAALEAGATDFLLSPVDHAEFLTRARNLLQMRRQALIIKGRAHDLERELQDSERSRQQLLRDSKERLAQVIDTVPACVSAFDRDGACIFLNSRAAARFDVDAHGAIGQRADALLGDEMGARSLSLDQMVFRSGVALPTFEEESAGQEGGEPEYWLTTKSPLRDGDGMIAAVLTSSLDITDRKKAERHLVHLAHHDALTGLPNRTFLQDRLRREIARARRGDRIFALLMLDIDRFKTVNDALGHHAGDALLCAVGERLGTHIRKKDVLARLGGDEFALLLSGIRNPQDALDRAEQILGALKQPFTIAGEDIVVGASIGVVLHPNDGDDAEDMLKKVDIAMYRAKAEGRNLYRAFDPAMMSSARGEITLEAELRRALANQEFELFYQPQIDLRTNRIVGAEALIRWRHPTRGLVRPLDFLPFAEETGLIIPINEWVIAQACSEARGWCAHGLPPLRVAVNLSPVQFRNRNMVALVDDILARTGLDPKRLELELTETILMHDADAVTIELRELRKRGVSVSIDDFGTGYSSLAYVKKFPVDRIKIDQSFVRNLTSDPNDAAIVRAIVNLGHSLGIDVIAEGVDSADQVEMLRAEGCEEAQGFLFAKPLPVEEFLALVQADAAVARSA</sequence>
<dbReference type="GO" id="GO:0071732">
    <property type="term" value="P:cellular response to nitric oxide"/>
    <property type="evidence" value="ECO:0007669"/>
    <property type="project" value="UniProtKB-ARBA"/>
</dbReference>
<dbReference type="Gene3D" id="3.30.70.270">
    <property type="match status" value="1"/>
</dbReference>
<dbReference type="SUPFAM" id="SSF55073">
    <property type="entry name" value="Nucleotide cyclase"/>
    <property type="match status" value="1"/>
</dbReference>
<dbReference type="Proteomes" id="UP000182800">
    <property type="component" value="Unassembled WGS sequence"/>
</dbReference>
<dbReference type="PROSITE" id="PS50110">
    <property type="entry name" value="RESPONSE_REGULATORY"/>
    <property type="match status" value="1"/>
</dbReference>
<dbReference type="PANTHER" id="PTHR44757:SF2">
    <property type="entry name" value="BIOFILM ARCHITECTURE MAINTENANCE PROTEIN MBAA"/>
    <property type="match status" value="1"/>
</dbReference>
<feature type="domain" description="Response regulatory" evidence="3">
    <location>
        <begin position="3"/>
        <end position="121"/>
    </location>
</feature>
<dbReference type="Gene3D" id="3.20.20.450">
    <property type="entry name" value="EAL domain"/>
    <property type="match status" value="1"/>
</dbReference>
<reference evidence="7 9" key="1">
    <citation type="submission" date="2015-09" db="EMBL/GenBank/DDBJ databases">
        <title>Identification and resolution of microdiversity through metagenomic sequencing of parallel consortia.</title>
        <authorList>
            <person name="Nelson W.C."/>
            <person name="Romine M.F."/>
            <person name="Lindemann S.R."/>
        </authorList>
    </citation>
    <scope>NUCLEOTIDE SEQUENCE [LARGE SCALE GENOMIC DNA]</scope>
    <source>
        <strain evidence="7">HL-109</strain>
    </source>
</reference>
<dbReference type="AlphaFoldDB" id="A0A0P7X462"/>
<dbReference type="NCBIfam" id="TIGR00229">
    <property type="entry name" value="sensory_box"/>
    <property type="match status" value="1"/>
</dbReference>
<dbReference type="InterPro" id="IPR000700">
    <property type="entry name" value="PAS-assoc_C"/>
</dbReference>
<evidence type="ECO:0000259" key="4">
    <source>
        <dbReference type="PROSITE" id="PS50113"/>
    </source>
</evidence>
<dbReference type="InterPro" id="IPR011006">
    <property type="entry name" value="CheY-like_superfamily"/>
</dbReference>
<dbReference type="InterPro" id="IPR043128">
    <property type="entry name" value="Rev_trsase/Diguanyl_cyclase"/>
</dbReference>
<dbReference type="SMART" id="SM00448">
    <property type="entry name" value="REC"/>
    <property type="match status" value="1"/>
</dbReference>
<dbReference type="Pfam" id="PF08448">
    <property type="entry name" value="PAS_4"/>
    <property type="match status" value="1"/>
</dbReference>
<evidence type="ECO:0000259" key="3">
    <source>
        <dbReference type="PROSITE" id="PS50110"/>
    </source>
</evidence>
<dbReference type="InterPro" id="IPR000014">
    <property type="entry name" value="PAS"/>
</dbReference>
<dbReference type="CDD" id="cd01949">
    <property type="entry name" value="GGDEF"/>
    <property type="match status" value="1"/>
</dbReference>
<dbReference type="InterPro" id="IPR035965">
    <property type="entry name" value="PAS-like_dom_sf"/>
</dbReference>
<proteinExistence type="predicted"/>
<evidence type="ECO:0000313" key="9">
    <source>
        <dbReference type="Proteomes" id="UP000050497"/>
    </source>
</evidence>
<dbReference type="FunFam" id="3.30.70.270:FF:000001">
    <property type="entry name" value="Diguanylate cyclase domain protein"/>
    <property type="match status" value="1"/>
</dbReference>
<dbReference type="NCBIfam" id="TIGR00254">
    <property type="entry name" value="GGDEF"/>
    <property type="match status" value="1"/>
</dbReference>
<dbReference type="RefSeq" id="WP_074444446.1">
    <property type="nucleotide sequence ID" value="NZ_FMBM01000002.1"/>
</dbReference>
<feature type="domain" description="PAC" evidence="4">
    <location>
        <begin position="229"/>
        <end position="282"/>
    </location>
</feature>
<dbReference type="Pfam" id="PF00563">
    <property type="entry name" value="EAL"/>
    <property type="match status" value="1"/>
</dbReference>
<evidence type="ECO:0000256" key="2">
    <source>
        <dbReference type="PROSITE-ProRule" id="PRU00169"/>
    </source>
</evidence>
<dbReference type="Proteomes" id="UP000050497">
    <property type="component" value="Unassembled WGS sequence"/>
</dbReference>
<accession>A0A0P7X462</accession>
<dbReference type="STRING" id="1653334.GA0071312_1498"/>
<organism evidence="7 9">
    <name type="scientific">Saliniramus fredricksonii</name>
    <dbReference type="NCBI Taxonomy" id="1653334"/>
    <lineage>
        <taxon>Bacteria</taxon>
        <taxon>Pseudomonadati</taxon>
        <taxon>Pseudomonadota</taxon>
        <taxon>Alphaproteobacteria</taxon>
        <taxon>Hyphomicrobiales</taxon>
        <taxon>Salinarimonadaceae</taxon>
        <taxon>Saliniramus</taxon>
    </lineage>
</organism>
<dbReference type="InterPro" id="IPR029787">
    <property type="entry name" value="Nucleotide_cyclase"/>
</dbReference>
<evidence type="ECO:0000313" key="8">
    <source>
        <dbReference type="EMBL" id="SCC80445.1"/>
    </source>
</evidence>
<dbReference type="PANTHER" id="PTHR44757">
    <property type="entry name" value="DIGUANYLATE CYCLASE DGCP"/>
    <property type="match status" value="1"/>
</dbReference>
<comment type="catalytic activity">
    <reaction evidence="1">
        <text>3',3'-c-di-GMP + H2O = 5'-phosphoguanylyl(3'-&gt;5')guanosine + H(+)</text>
        <dbReference type="Rhea" id="RHEA:24902"/>
        <dbReference type="ChEBI" id="CHEBI:15377"/>
        <dbReference type="ChEBI" id="CHEBI:15378"/>
        <dbReference type="ChEBI" id="CHEBI:58754"/>
        <dbReference type="ChEBI" id="CHEBI:58805"/>
        <dbReference type="EC" id="3.1.4.52"/>
    </reaction>
    <physiologicalReaction direction="left-to-right" evidence="1">
        <dbReference type="Rhea" id="RHEA:24903"/>
    </physiologicalReaction>
</comment>
<reference evidence="8 10" key="2">
    <citation type="submission" date="2016-08" db="EMBL/GenBank/DDBJ databases">
        <authorList>
            <person name="Varghese N."/>
            <person name="Submissions Spin"/>
        </authorList>
    </citation>
    <scope>NUCLEOTIDE SEQUENCE [LARGE SCALE GENOMIC DNA]</scope>
    <source>
        <strain evidence="8 10">HL-109</strain>
    </source>
</reference>
<dbReference type="PROSITE" id="PS50887">
    <property type="entry name" value="GGDEF"/>
    <property type="match status" value="1"/>
</dbReference>
<dbReference type="EMBL" id="LJSX01000025">
    <property type="protein sequence ID" value="KPQ09593.1"/>
    <property type="molecule type" value="Genomic_DNA"/>
</dbReference>
<dbReference type="InterPro" id="IPR001633">
    <property type="entry name" value="EAL_dom"/>
</dbReference>
<name>A0A0P7X462_9HYPH</name>
<dbReference type="InterPro" id="IPR000160">
    <property type="entry name" value="GGDEF_dom"/>
</dbReference>
<dbReference type="SUPFAM" id="SSF52172">
    <property type="entry name" value="CheY-like"/>
    <property type="match status" value="1"/>
</dbReference>
<dbReference type="InterPro" id="IPR052155">
    <property type="entry name" value="Biofilm_reg_signaling"/>
</dbReference>
<dbReference type="EMBL" id="FMBM01000002">
    <property type="protein sequence ID" value="SCC80445.1"/>
    <property type="molecule type" value="Genomic_DNA"/>
</dbReference>
<feature type="modified residue" description="4-aspartylphosphate" evidence="2">
    <location>
        <position position="54"/>
    </location>
</feature>
<dbReference type="Gene3D" id="3.40.50.2300">
    <property type="match status" value="1"/>
</dbReference>
<dbReference type="InterPro" id="IPR013656">
    <property type="entry name" value="PAS_4"/>
</dbReference>
<dbReference type="Pfam" id="PF00990">
    <property type="entry name" value="GGDEF"/>
    <property type="match status" value="1"/>
</dbReference>
<feature type="domain" description="GGDEF" evidence="6">
    <location>
        <begin position="314"/>
        <end position="447"/>
    </location>
</feature>
<gene>
    <name evidence="8" type="ORF">GA0071312_1498</name>
    <name evidence="7" type="ORF">HLUCCO17_14265</name>
</gene>
<dbReference type="SMART" id="SM00267">
    <property type="entry name" value="GGDEF"/>
    <property type="match status" value="1"/>
</dbReference>
<dbReference type="Gene3D" id="3.30.450.20">
    <property type="entry name" value="PAS domain"/>
    <property type="match status" value="1"/>
</dbReference>
<dbReference type="InterPro" id="IPR001789">
    <property type="entry name" value="Sig_transdc_resp-reg_receiver"/>
</dbReference>
<dbReference type="OrthoDB" id="9814202at2"/>
<protein>
    <submittedName>
        <fullName evidence="7">Diguanylate cyclase with PAS sensory domain</fullName>
    </submittedName>
    <submittedName>
        <fullName evidence="8">PAS domain S-box-containing protein/diguanylate cyclase (GGDEF) domain-containing protein</fullName>
    </submittedName>
</protein>